<sequence>MCYHDAMEYKVNSASDYCIPILY</sequence>
<proteinExistence type="predicted"/>
<dbReference type="AlphaFoldDB" id="A0A0A8YNA6"/>
<protein>
    <submittedName>
        <fullName evidence="1">Uncharacterized protein</fullName>
    </submittedName>
</protein>
<reference evidence="1" key="1">
    <citation type="submission" date="2014-09" db="EMBL/GenBank/DDBJ databases">
        <authorList>
            <person name="Magalhaes I.L.F."/>
            <person name="Oliveira U."/>
            <person name="Santos F.R."/>
            <person name="Vidigal T.H.D.A."/>
            <person name="Brescovit A.D."/>
            <person name="Santos A.J."/>
        </authorList>
    </citation>
    <scope>NUCLEOTIDE SEQUENCE</scope>
    <source>
        <tissue evidence="1">Shoot tissue taken approximately 20 cm above the soil surface</tissue>
    </source>
</reference>
<reference evidence="1" key="2">
    <citation type="journal article" date="2015" name="Data Brief">
        <title>Shoot transcriptome of the giant reed, Arundo donax.</title>
        <authorList>
            <person name="Barrero R.A."/>
            <person name="Guerrero F.D."/>
            <person name="Moolhuijzen P."/>
            <person name="Goolsby J.A."/>
            <person name="Tidwell J."/>
            <person name="Bellgard S.E."/>
            <person name="Bellgard M.I."/>
        </authorList>
    </citation>
    <scope>NUCLEOTIDE SEQUENCE</scope>
    <source>
        <tissue evidence="1">Shoot tissue taken approximately 20 cm above the soil surface</tissue>
    </source>
</reference>
<accession>A0A0A8YNA6</accession>
<name>A0A0A8YNA6_ARUDO</name>
<organism evidence="1">
    <name type="scientific">Arundo donax</name>
    <name type="common">Giant reed</name>
    <name type="synonym">Donax arundinaceus</name>
    <dbReference type="NCBI Taxonomy" id="35708"/>
    <lineage>
        <taxon>Eukaryota</taxon>
        <taxon>Viridiplantae</taxon>
        <taxon>Streptophyta</taxon>
        <taxon>Embryophyta</taxon>
        <taxon>Tracheophyta</taxon>
        <taxon>Spermatophyta</taxon>
        <taxon>Magnoliopsida</taxon>
        <taxon>Liliopsida</taxon>
        <taxon>Poales</taxon>
        <taxon>Poaceae</taxon>
        <taxon>PACMAD clade</taxon>
        <taxon>Arundinoideae</taxon>
        <taxon>Arundineae</taxon>
        <taxon>Arundo</taxon>
    </lineage>
</organism>
<dbReference type="EMBL" id="GBRH01269731">
    <property type="protein sequence ID" value="JAD28164.1"/>
    <property type="molecule type" value="Transcribed_RNA"/>
</dbReference>
<evidence type="ECO:0000313" key="1">
    <source>
        <dbReference type="EMBL" id="JAD28164.1"/>
    </source>
</evidence>